<dbReference type="EMBL" id="JACDQQ010001962">
    <property type="protein sequence ID" value="MBA0087350.1"/>
    <property type="molecule type" value="Genomic_DNA"/>
</dbReference>
<sequence length="501" mass="55248">LTYPLNSLVGRDFIPADDQGEFQAVFDSPVDSSLEGTASIAGELASRYEKVPGVVFATPNVSERSNHCHTYIRLTRPSERKFTYLDVADQIRQIWADPRYKDLRTKFWFPSALGGSENTGAIQPMILGPDYYRAAALATQESTKLRKIKGLLDVSAEISLNAPEFQVHIDRQRAADLGVQVADVADAVRLMIAGTDQISTYKEGAEQYDVTMQLLPEQQKNPELLTRLMVPSTKVGQVRLDNIARIERGAGPTRIDRYNRVYQAGMVANQAPDMPLDAAVRAMRAVVTKDLPPGYSVRFTGTARELDRMTNDLISAFLLACIFMYMVLAAQFDSFRYPFIIMLSLPLSIPFALLTLYLTHRTLNLFSALGVLLLLGIVKKNGILQVDYANRLREQGVPLRDAIIQACQVRLRPILMTTTAIVAGLAPTALGLGAGGTQRAAIAVTIIGGQSLCLLLTLLVTPVAYSLFAVMEGKRVFSAVEAGLVRLRLGVARVFMMYLRW</sequence>
<reference evidence="2" key="1">
    <citation type="submission" date="2020-06" db="EMBL/GenBank/DDBJ databases">
        <title>Legume-microbial interactions unlock mineral nutrients during tropical forest succession.</title>
        <authorList>
            <person name="Epihov D.Z."/>
        </authorList>
    </citation>
    <scope>NUCLEOTIDE SEQUENCE [LARGE SCALE GENOMIC DNA]</scope>
    <source>
        <strain evidence="2">Pan2503</strain>
    </source>
</reference>
<dbReference type="Gene3D" id="1.20.1640.10">
    <property type="entry name" value="Multidrug efflux transporter AcrB transmembrane domain"/>
    <property type="match status" value="1"/>
</dbReference>
<organism evidence="2 3">
    <name type="scientific">Candidatus Acidiferrum panamense</name>
    <dbReference type="NCBI Taxonomy" id="2741543"/>
    <lineage>
        <taxon>Bacteria</taxon>
        <taxon>Pseudomonadati</taxon>
        <taxon>Acidobacteriota</taxon>
        <taxon>Terriglobia</taxon>
        <taxon>Candidatus Acidiferrales</taxon>
        <taxon>Candidatus Acidiferrum</taxon>
    </lineage>
</organism>
<dbReference type="GO" id="GO:0005886">
    <property type="term" value="C:plasma membrane"/>
    <property type="evidence" value="ECO:0007669"/>
    <property type="project" value="TreeGrafter"/>
</dbReference>
<dbReference type="PANTHER" id="PTHR32063:SF0">
    <property type="entry name" value="SWARMING MOTILITY PROTEIN SWRC"/>
    <property type="match status" value="1"/>
</dbReference>
<protein>
    <submittedName>
        <fullName evidence="2">Efflux RND transporter permease subunit</fullName>
    </submittedName>
</protein>
<dbReference type="Proteomes" id="UP000567293">
    <property type="component" value="Unassembled WGS sequence"/>
</dbReference>
<feature type="transmembrane region" description="Helical" evidence="1">
    <location>
        <begin position="339"/>
        <end position="359"/>
    </location>
</feature>
<evidence type="ECO:0000313" key="2">
    <source>
        <dbReference type="EMBL" id="MBA0087350.1"/>
    </source>
</evidence>
<dbReference type="GO" id="GO:0042910">
    <property type="term" value="F:xenobiotic transmembrane transporter activity"/>
    <property type="evidence" value="ECO:0007669"/>
    <property type="project" value="TreeGrafter"/>
</dbReference>
<keyword evidence="1" id="KW-0472">Membrane</keyword>
<accession>A0A7V8NTR2</accession>
<feature type="transmembrane region" description="Helical" evidence="1">
    <location>
        <begin position="414"/>
        <end position="434"/>
    </location>
</feature>
<dbReference type="SUPFAM" id="SSF82714">
    <property type="entry name" value="Multidrug efflux transporter AcrB TolC docking domain, DN and DC subdomains"/>
    <property type="match status" value="1"/>
</dbReference>
<feature type="non-terminal residue" evidence="2">
    <location>
        <position position="1"/>
    </location>
</feature>
<dbReference type="AlphaFoldDB" id="A0A7V8NTR2"/>
<dbReference type="InterPro" id="IPR027463">
    <property type="entry name" value="AcrB_DN_DC_subdom"/>
</dbReference>
<feature type="transmembrane region" description="Helical" evidence="1">
    <location>
        <begin position="313"/>
        <end position="332"/>
    </location>
</feature>
<dbReference type="Gene3D" id="3.30.2090.10">
    <property type="entry name" value="Multidrug efflux transporter AcrB TolC docking domain, DN and DC subdomains"/>
    <property type="match status" value="1"/>
</dbReference>
<dbReference type="PANTHER" id="PTHR32063">
    <property type="match status" value="1"/>
</dbReference>
<proteinExistence type="predicted"/>
<feature type="transmembrane region" description="Helical" evidence="1">
    <location>
        <begin position="365"/>
        <end position="383"/>
    </location>
</feature>
<keyword evidence="1" id="KW-1133">Transmembrane helix</keyword>
<dbReference type="SUPFAM" id="SSF82693">
    <property type="entry name" value="Multidrug efflux transporter AcrB pore domain, PN1, PN2, PC1 and PC2 subdomains"/>
    <property type="match status" value="1"/>
</dbReference>
<comment type="caution">
    <text evidence="2">The sequence shown here is derived from an EMBL/GenBank/DDBJ whole genome shotgun (WGS) entry which is preliminary data.</text>
</comment>
<evidence type="ECO:0000313" key="3">
    <source>
        <dbReference type="Proteomes" id="UP000567293"/>
    </source>
</evidence>
<dbReference type="SUPFAM" id="SSF82866">
    <property type="entry name" value="Multidrug efflux transporter AcrB transmembrane domain"/>
    <property type="match status" value="1"/>
</dbReference>
<evidence type="ECO:0000256" key="1">
    <source>
        <dbReference type="SAM" id="Phobius"/>
    </source>
</evidence>
<gene>
    <name evidence="2" type="ORF">HRJ53_20390</name>
</gene>
<feature type="transmembrane region" description="Helical" evidence="1">
    <location>
        <begin position="440"/>
        <end position="468"/>
    </location>
</feature>
<keyword evidence="3" id="KW-1185">Reference proteome</keyword>
<name>A0A7V8NTR2_9BACT</name>
<keyword evidence="1" id="KW-0812">Transmembrane</keyword>
<dbReference type="Pfam" id="PF00873">
    <property type="entry name" value="ACR_tran"/>
    <property type="match status" value="1"/>
</dbReference>
<dbReference type="InterPro" id="IPR001036">
    <property type="entry name" value="Acrflvin-R"/>
</dbReference>